<dbReference type="SUPFAM" id="SSF53335">
    <property type="entry name" value="S-adenosyl-L-methionine-dependent methyltransferases"/>
    <property type="match status" value="1"/>
</dbReference>
<comment type="caution">
    <text evidence="2">The sequence shown here is derived from an EMBL/GenBank/DDBJ whole genome shotgun (WGS) entry which is preliminary data.</text>
</comment>
<sequence>MCDFIFEELQHLKNPNVCDVGTGNGHLLFQLLEEGFKGNMVGIDYSETSVQFAKDIAARKNYQVKFERSDVLHANDPFISQNNEAFDLVLDKGTLDAIALSNEQYENGLTGFQIYPYNVSKLIRRGGILLVTSCNFTQDEIYKHFTDSGKFKYFGKVDYPTLEFGGAKGSTICTVAFEKL</sequence>
<evidence type="ECO:0000313" key="3">
    <source>
        <dbReference type="Proteomes" id="UP000307173"/>
    </source>
</evidence>
<dbReference type="Proteomes" id="UP000307173">
    <property type="component" value="Unassembled WGS sequence"/>
</dbReference>
<reference evidence="2 3" key="1">
    <citation type="journal article" date="2019" name="Front. Genet.">
        <title>Whole-Genome Sequencing of the Opportunistic Yeast Pathogen Candida inconspicua Uncovers Its Hybrid Origin.</title>
        <authorList>
            <person name="Mixao V."/>
            <person name="Hansen A.P."/>
            <person name="Saus E."/>
            <person name="Boekhout T."/>
            <person name="Lass-Florl C."/>
            <person name="Gabaldon T."/>
        </authorList>
    </citation>
    <scope>NUCLEOTIDE SEQUENCE [LARGE SCALE GENOMIC DNA]</scope>
    <source>
        <strain evidence="2 3">CBS 180</strain>
    </source>
</reference>
<keyword evidence="3" id="KW-1185">Reference proteome</keyword>
<dbReference type="PANTHER" id="PTHR12843">
    <property type="entry name" value="PROTEIN-LYSINE N-METHYLTRANSFERASE METTL10"/>
    <property type="match status" value="1"/>
</dbReference>
<dbReference type="GO" id="GO:0016279">
    <property type="term" value="F:protein-lysine N-methyltransferase activity"/>
    <property type="evidence" value="ECO:0007669"/>
    <property type="project" value="TreeGrafter"/>
</dbReference>
<dbReference type="AlphaFoldDB" id="A0A4T0X6N9"/>
<evidence type="ECO:0000313" key="2">
    <source>
        <dbReference type="EMBL" id="TID31139.1"/>
    </source>
</evidence>
<dbReference type="STRING" id="52247.A0A4T0X6N9"/>
<dbReference type="Gene3D" id="3.40.50.150">
    <property type="entry name" value="Vaccinia Virus protein VP39"/>
    <property type="match status" value="1"/>
</dbReference>
<dbReference type="OrthoDB" id="10069295at2759"/>
<protein>
    <recommendedName>
        <fullName evidence="1">Methyltransferase domain-containing protein</fullName>
    </recommendedName>
</protein>
<feature type="domain" description="Methyltransferase" evidence="1">
    <location>
        <begin position="13"/>
        <end position="150"/>
    </location>
</feature>
<name>A0A4T0X6N9_9ASCO</name>
<gene>
    <name evidence="2" type="ORF">CANINC_000291</name>
</gene>
<dbReference type="InterPro" id="IPR025714">
    <property type="entry name" value="Methyltranfer_dom"/>
</dbReference>
<accession>A0A4T0X6N9</accession>
<dbReference type="CDD" id="cd02440">
    <property type="entry name" value="AdoMet_MTases"/>
    <property type="match status" value="1"/>
</dbReference>
<dbReference type="GO" id="GO:0005737">
    <property type="term" value="C:cytoplasm"/>
    <property type="evidence" value="ECO:0007669"/>
    <property type="project" value="TreeGrafter"/>
</dbReference>
<organism evidence="2 3">
    <name type="scientific">Pichia inconspicua</name>
    <dbReference type="NCBI Taxonomy" id="52247"/>
    <lineage>
        <taxon>Eukaryota</taxon>
        <taxon>Fungi</taxon>
        <taxon>Dikarya</taxon>
        <taxon>Ascomycota</taxon>
        <taxon>Saccharomycotina</taxon>
        <taxon>Pichiomycetes</taxon>
        <taxon>Pichiales</taxon>
        <taxon>Pichiaceae</taxon>
        <taxon>Pichia</taxon>
    </lineage>
</organism>
<dbReference type="PANTHER" id="PTHR12843:SF5">
    <property type="entry name" value="EEF1A LYSINE METHYLTRANSFERASE 2"/>
    <property type="match status" value="1"/>
</dbReference>
<dbReference type="Pfam" id="PF13847">
    <property type="entry name" value="Methyltransf_31"/>
    <property type="match status" value="1"/>
</dbReference>
<dbReference type="EMBL" id="SELW01000047">
    <property type="protein sequence ID" value="TID31139.1"/>
    <property type="molecule type" value="Genomic_DNA"/>
</dbReference>
<proteinExistence type="predicted"/>
<dbReference type="InterPro" id="IPR029063">
    <property type="entry name" value="SAM-dependent_MTases_sf"/>
</dbReference>
<evidence type="ECO:0000259" key="1">
    <source>
        <dbReference type="Pfam" id="PF13847"/>
    </source>
</evidence>